<accession>A0A8S0VRF1</accession>
<evidence type="ECO:0000256" key="1">
    <source>
        <dbReference type="ARBA" id="ARBA00023002"/>
    </source>
</evidence>
<dbReference type="SUPFAM" id="SSF51735">
    <property type="entry name" value="NAD(P)-binding Rossmann-fold domains"/>
    <property type="match status" value="1"/>
</dbReference>
<keyword evidence="1" id="KW-0560">Oxidoreductase</keyword>
<dbReference type="Pfam" id="PF00106">
    <property type="entry name" value="adh_short"/>
    <property type="match status" value="1"/>
</dbReference>
<proteinExistence type="inferred from homology"/>
<evidence type="ECO:0000313" key="4">
    <source>
        <dbReference type="Proteomes" id="UP000467700"/>
    </source>
</evidence>
<protein>
    <recommendedName>
        <fullName evidence="5">NAD-P-binding protein</fullName>
    </recommendedName>
</protein>
<gene>
    <name evidence="3" type="ORF">AAE3_LOCUS5378</name>
</gene>
<dbReference type="GO" id="GO:0016491">
    <property type="term" value="F:oxidoreductase activity"/>
    <property type="evidence" value="ECO:0007669"/>
    <property type="project" value="UniProtKB-KW"/>
</dbReference>
<dbReference type="PANTHER" id="PTHR43157:SF31">
    <property type="entry name" value="PHOSPHATIDYLINOSITOL-GLYCAN BIOSYNTHESIS CLASS F PROTEIN"/>
    <property type="match status" value="1"/>
</dbReference>
<dbReference type="Gene3D" id="3.40.50.720">
    <property type="entry name" value="NAD(P)-binding Rossmann-like Domain"/>
    <property type="match status" value="1"/>
</dbReference>
<dbReference type="PANTHER" id="PTHR43157">
    <property type="entry name" value="PHOSPHATIDYLINOSITOL-GLYCAN BIOSYNTHESIS CLASS F PROTEIN-RELATED"/>
    <property type="match status" value="1"/>
</dbReference>
<dbReference type="PRINTS" id="PR00081">
    <property type="entry name" value="GDHRDH"/>
</dbReference>
<sequence length="321" mass="35103">MVTTSRYEFDPSKDLLDMKGKVVIVTGGNGGIGLETVRLLARSGAKVYLAARDQGRAEACIERLKREGSEPGGGEVTWLKLDLSDPRDAKKCAQDFLAKESRLDVLVNNAGMLSAPHTIGPDGVSTLATVNYLGPYVFTRTLLPLLQLTAKESNSDVRIVNVSSMTHKNVPASVKFDDINDFNTKFGGLMPGLMRYAHGKLMLTIWTKTLQKKLNEETSAPITVMVVHPGAVDTFSHKLPLAFLFKFLIGFFMAPPEIGAYTPAFAAAGKRVAENRVTYQGVYLENVPTGQITEPHKAVLDEEIGETLWKTTESFLERIGV</sequence>
<evidence type="ECO:0008006" key="5">
    <source>
        <dbReference type="Google" id="ProtNLM"/>
    </source>
</evidence>
<dbReference type="PRINTS" id="PR00080">
    <property type="entry name" value="SDRFAMILY"/>
</dbReference>
<dbReference type="AlphaFoldDB" id="A0A8S0VRF1"/>
<reference evidence="3 4" key="1">
    <citation type="submission" date="2020-01" db="EMBL/GenBank/DDBJ databases">
        <authorList>
            <person name="Gupta K D."/>
        </authorList>
    </citation>
    <scope>NUCLEOTIDE SEQUENCE [LARGE SCALE GENOMIC DNA]</scope>
</reference>
<keyword evidence="4" id="KW-1185">Reference proteome</keyword>
<dbReference type="InterPro" id="IPR036291">
    <property type="entry name" value="NAD(P)-bd_dom_sf"/>
</dbReference>
<name>A0A8S0VRF1_CYCAE</name>
<evidence type="ECO:0000313" key="3">
    <source>
        <dbReference type="EMBL" id="CAA7263255.1"/>
    </source>
</evidence>
<dbReference type="OrthoDB" id="191139at2759"/>
<organism evidence="3 4">
    <name type="scientific">Cyclocybe aegerita</name>
    <name type="common">Black poplar mushroom</name>
    <name type="synonym">Agrocybe aegerita</name>
    <dbReference type="NCBI Taxonomy" id="1973307"/>
    <lineage>
        <taxon>Eukaryota</taxon>
        <taxon>Fungi</taxon>
        <taxon>Dikarya</taxon>
        <taxon>Basidiomycota</taxon>
        <taxon>Agaricomycotina</taxon>
        <taxon>Agaricomycetes</taxon>
        <taxon>Agaricomycetidae</taxon>
        <taxon>Agaricales</taxon>
        <taxon>Agaricineae</taxon>
        <taxon>Bolbitiaceae</taxon>
        <taxon>Cyclocybe</taxon>
    </lineage>
</organism>
<comment type="similarity">
    <text evidence="2">Belongs to the short-chain dehydrogenases/reductases (SDR) family.</text>
</comment>
<evidence type="ECO:0000256" key="2">
    <source>
        <dbReference type="RuleBase" id="RU000363"/>
    </source>
</evidence>
<comment type="caution">
    <text evidence="3">The sequence shown here is derived from an EMBL/GenBank/DDBJ whole genome shotgun (WGS) entry which is preliminary data.</text>
</comment>
<dbReference type="InterPro" id="IPR002347">
    <property type="entry name" value="SDR_fam"/>
</dbReference>
<dbReference type="Proteomes" id="UP000467700">
    <property type="component" value="Unassembled WGS sequence"/>
</dbReference>
<dbReference type="EMBL" id="CACVBS010000038">
    <property type="protein sequence ID" value="CAA7263255.1"/>
    <property type="molecule type" value="Genomic_DNA"/>
</dbReference>